<dbReference type="InterPro" id="IPR005754">
    <property type="entry name" value="Sortase"/>
</dbReference>
<feature type="transmembrane region" description="Helical" evidence="2">
    <location>
        <begin position="21"/>
        <end position="42"/>
    </location>
</feature>
<dbReference type="GO" id="GO:0016787">
    <property type="term" value="F:hydrolase activity"/>
    <property type="evidence" value="ECO:0007669"/>
    <property type="project" value="UniProtKB-KW"/>
</dbReference>
<reference evidence="3" key="1">
    <citation type="journal article" date="2015" name="Nature">
        <title>rRNA introns, odd ribosomes, and small enigmatic genomes across a large radiation of phyla.</title>
        <authorList>
            <person name="Brown C.T."/>
            <person name="Hug L.A."/>
            <person name="Thomas B.C."/>
            <person name="Sharon I."/>
            <person name="Castelle C.J."/>
            <person name="Singh A."/>
            <person name="Wilkins M.J."/>
            <person name="Williams K.H."/>
            <person name="Banfield J.F."/>
        </authorList>
    </citation>
    <scope>NUCLEOTIDE SEQUENCE [LARGE SCALE GENOMIC DNA]</scope>
</reference>
<keyword evidence="2" id="KW-0812">Transmembrane</keyword>
<dbReference type="AlphaFoldDB" id="A0A0G0FCB3"/>
<sequence length="267" mass="29925">MVMQNPDWNIQTESQTKVKKTRIYISVVLAVIGLVIIGSQVIPLAKSYIDGMIEQVRADSKVDPVPESYQTYIESQLAYYDPGKSYFANLSSELGSIGGGSQYYDPLTQTQKTVIIDKDYDKDMYIDIKSIGIVNIKISANVDSYNDKVYNQFLKQGLAHFKGTPLPGDGGNSFIYGHSAVESFFSNHQNLPETIFSRLSNIDVGEEVDIKKDEKVLKYIVRSKKIVSPDDFSILESQNNKETVTLMTCWPLGIGTKRLIVVAERQI</sequence>
<evidence type="ECO:0000256" key="1">
    <source>
        <dbReference type="ARBA" id="ARBA00022801"/>
    </source>
</evidence>
<proteinExistence type="predicted"/>
<keyword evidence="2" id="KW-1133">Transmembrane helix</keyword>
<dbReference type="Pfam" id="PF04203">
    <property type="entry name" value="Sortase"/>
    <property type="match status" value="1"/>
</dbReference>
<dbReference type="Gene3D" id="2.40.260.10">
    <property type="entry name" value="Sortase"/>
    <property type="match status" value="1"/>
</dbReference>
<comment type="caution">
    <text evidence="3">The sequence shown here is derived from an EMBL/GenBank/DDBJ whole genome shotgun (WGS) entry which is preliminary data.</text>
</comment>
<dbReference type="Proteomes" id="UP000034075">
    <property type="component" value="Unassembled WGS sequence"/>
</dbReference>
<evidence type="ECO:0000256" key="2">
    <source>
        <dbReference type="SAM" id="Phobius"/>
    </source>
</evidence>
<organism evidence="3 4">
    <name type="scientific">candidate division WS6 bacterium GW2011_GWC2_36_7</name>
    <dbReference type="NCBI Taxonomy" id="1619091"/>
    <lineage>
        <taxon>Bacteria</taxon>
        <taxon>Candidatus Dojkabacteria</taxon>
    </lineage>
</organism>
<evidence type="ECO:0000313" key="4">
    <source>
        <dbReference type="Proteomes" id="UP000034075"/>
    </source>
</evidence>
<dbReference type="InterPro" id="IPR023365">
    <property type="entry name" value="Sortase_dom-sf"/>
</dbReference>
<accession>A0A0G0FCB3</accession>
<gene>
    <name evidence="3" type="ORF">US24_C0040G0002</name>
</gene>
<keyword evidence="1" id="KW-0378">Hydrolase</keyword>
<dbReference type="EMBL" id="LBSF01000040">
    <property type="protein sequence ID" value="KKQ11135.1"/>
    <property type="molecule type" value="Genomic_DNA"/>
</dbReference>
<dbReference type="SUPFAM" id="SSF63817">
    <property type="entry name" value="Sortase"/>
    <property type="match status" value="1"/>
</dbReference>
<evidence type="ECO:0000313" key="3">
    <source>
        <dbReference type="EMBL" id="KKQ11135.1"/>
    </source>
</evidence>
<dbReference type="NCBIfam" id="TIGR01076">
    <property type="entry name" value="sortase_fam"/>
    <property type="match status" value="1"/>
</dbReference>
<keyword evidence="2" id="KW-0472">Membrane</keyword>
<protein>
    <submittedName>
        <fullName evidence="3">Fimbrial associated sortase</fullName>
    </submittedName>
</protein>
<name>A0A0G0FCB3_9BACT</name>